<feature type="compositionally biased region" description="Basic and acidic residues" evidence="2">
    <location>
        <begin position="421"/>
        <end position="430"/>
    </location>
</feature>
<feature type="region of interest" description="Disordered" evidence="2">
    <location>
        <begin position="530"/>
        <end position="555"/>
    </location>
</feature>
<proteinExistence type="predicted"/>
<feature type="compositionally biased region" description="Low complexity" evidence="2">
    <location>
        <begin position="446"/>
        <end position="466"/>
    </location>
</feature>
<accession>A0ABQ8XZG2</accession>
<feature type="compositionally biased region" description="Low complexity" evidence="2">
    <location>
        <begin position="376"/>
        <end position="389"/>
    </location>
</feature>
<feature type="compositionally biased region" description="Basic residues" evidence="2">
    <location>
        <begin position="399"/>
        <end position="420"/>
    </location>
</feature>
<feature type="region of interest" description="Disordered" evidence="2">
    <location>
        <begin position="219"/>
        <end position="243"/>
    </location>
</feature>
<feature type="coiled-coil region" evidence="1">
    <location>
        <begin position="258"/>
        <end position="292"/>
    </location>
</feature>
<gene>
    <name evidence="3" type="ORF">M0813_27214</name>
</gene>
<feature type="coiled-coil region" evidence="1">
    <location>
        <begin position="33"/>
        <end position="60"/>
    </location>
</feature>
<organism evidence="3 4">
    <name type="scientific">Anaeramoeba flamelloides</name>
    <dbReference type="NCBI Taxonomy" id="1746091"/>
    <lineage>
        <taxon>Eukaryota</taxon>
        <taxon>Metamonada</taxon>
        <taxon>Anaeramoebidae</taxon>
        <taxon>Anaeramoeba</taxon>
    </lineage>
</organism>
<reference evidence="3" key="1">
    <citation type="submission" date="2022-08" db="EMBL/GenBank/DDBJ databases">
        <title>Novel sulfate-reducing endosymbionts in the free-living metamonad Anaeramoeba.</title>
        <authorList>
            <person name="Jerlstrom-Hultqvist J."/>
            <person name="Cepicka I."/>
            <person name="Gallot-Lavallee L."/>
            <person name="Salas-Leiva D."/>
            <person name="Curtis B.A."/>
            <person name="Zahonova K."/>
            <person name="Pipaliya S."/>
            <person name="Dacks J."/>
            <person name="Roger A.J."/>
        </authorList>
    </citation>
    <scope>NUCLEOTIDE SEQUENCE</scope>
    <source>
        <strain evidence="3">Schooner1</strain>
    </source>
</reference>
<sequence>MLKNKRRSQRIFSPFLKNKFSQQQSEKISQQEYENLTISLKSKETEIEILQKTNSLLREKLQTSPSVRSKLFGQSPSKQTQRRVKTLKKKILFFQKENENLKKKLQKQEKEKRRSRFLKEEVLIFPKQKDPEQDKDALGIKQLEEQNLLLNKTNNEYVKELDSTKKILYTLLDQTKKDNENLNKSRKMHKELLAKYEKVCRKYNKTKLKISEQEIQIKNLKENKSPHSGALGRESPQTETQQKIGQLEKRIFEAEKTINIKETLFKNLRKQNERLKKRINKYENGKHVSQNNTRKKLRKSLSCDTESNILQLNNHKKSKQDLNNKRYLLLQEKQLKTANKENVNNKNKPIKKTKKKIQRKKENSKNLKISLHYENSSPSRISRSISLSSERLTKLGKYNTKKNNKNKNRNKKSKHKNKNSKKNENKEDNFKQFSPTTNFILSLQQSSNSNSNQNSETKSQKKNNSSCSINESARAPFKPKYRKKNNSSEMKIKNSKGTPQKKKITQKFGQQTPRLINKLFPDYTNHEILFSPEEKEKENDNQNQKQTKNSQNNLENLKLSVIDDIATENGQEGDSIIHSPLSNKNINLNENAFSDLPSPNEKDFFDDLGCLENDLNLFNIEVERSQKKKKQTNKSITKSKAKNLLKDRNSRKNNLVIQNPNFYKSKNKTPITNENKLELSVNFIGYCDENNRLLANREVKSNKKNRILEIKNNIVVECLKGNSKPLRRFDITNIKLMPLEKNSAFNSSSSSSSFSSSSSSSSSSPPSSSSSSSTFVIIGKNLRKIYSYQNNNHFKTFLKKWNEVQPELKI</sequence>
<feature type="compositionally biased region" description="Low complexity" evidence="2">
    <location>
        <begin position="747"/>
        <end position="773"/>
    </location>
</feature>
<evidence type="ECO:0000256" key="1">
    <source>
        <dbReference type="SAM" id="Coils"/>
    </source>
</evidence>
<feature type="compositionally biased region" description="Low complexity" evidence="2">
    <location>
        <begin position="541"/>
        <end position="553"/>
    </location>
</feature>
<feature type="compositionally biased region" description="Basic residues" evidence="2">
    <location>
        <begin position="348"/>
        <end position="359"/>
    </location>
</feature>
<evidence type="ECO:0000256" key="2">
    <source>
        <dbReference type="SAM" id="MobiDB-lite"/>
    </source>
</evidence>
<feature type="region of interest" description="Disordered" evidence="2">
    <location>
        <begin position="446"/>
        <end position="515"/>
    </location>
</feature>
<evidence type="ECO:0000313" key="3">
    <source>
        <dbReference type="EMBL" id="KAJ6237650.1"/>
    </source>
</evidence>
<protein>
    <submittedName>
        <fullName evidence="3">Uncharacterized protein</fullName>
    </submittedName>
</protein>
<feature type="compositionally biased region" description="Basic residues" evidence="2">
    <location>
        <begin position="626"/>
        <end position="643"/>
    </location>
</feature>
<dbReference type="EMBL" id="JAOAOG010000239">
    <property type="protein sequence ID" value="KAJ6237650.1"/>
    <property type="molecule type" value="Genomic_DNA"/>
</dbReference>
<dbReference type="Proteomes" id="UP001150062">
    <property type="component" value="Unassembled WGS sequence"/>
</dbReference>
<keyword evidence="1" id="KW-0175">Coiled coil</keyword>
<feature type="region of interest" description="Disordered" evidence="2">
    <location>
        <begin position="337"/>
        <end position="432"/>
    </location>
</feature>
<comment type="caution">
    <text evidence="3">The sequence shown here is derived from an EMBL/GenBank/DDBJ whole genome shotgun (WGS) entry which is preliminary data.</text>
</comment>
<feature type="region of interest" description="Disordered" evidence="2">
    <location>
        <begin position="626"/>
        <end position="650"/>
    </location>
</feature>
<keyword evidence="4" id="KW-1185">Reference proteome</keyword>
<evidence type="ECO:0000313" key="4">
    <source>
        <dbReference type="Proteomes" id="UP001150062"/>
    </source>
</evidence>
<name>A0ABQ8XZG2_9EUKA</name>
<feature type="region of interest" description="Disordered" evidence="2">
    <location>
        <begin position="744"/>
        <end position="773"/>
    </location>
</feature>